<dbReference type="Gene3D" id="3.30.40.10">
    <property type="entry name" value="Zinc/RING finger domain, C3HC4 (zinc finger)"/>
    <property type="match status" value="1"/>
</dbReference>
<keyword evidence="3" id="KW-0862">Zinc</keyword>
<dbReference type="AlphaFoldDB" id="A0A6P8X8Y6"/>
<evidence type="ECO:0000313" key="8">
    <source>
        <dbReference type="RefSeq" id="XP_034112646.1"/>
    </source>
</evidence>
<dbReference type="PROSITE" id="PS00518">
    <property type="entry name" value="ZF_RING_1"/>
    <property type="match status" value="1"/>
</dbReference>
<evidence type="ECO:0000256" key="2">
    <source>
        <dbReference type="ARBA" id="ARBA00022771"/>
    </source>
</evidence>
<dbReference type="Proteomes" id="UP000515160">
    <property type="component" value="Chromosome 2R"/>
</dbReference>
<gene>
    <name evidence="8" type="primary">LOC117573521</name>
</gene>
<dbReference type="GeneID" id="117573521"/>
<keyword evidence="7" id="KW-1185">Reference proteome</keyword>
<dbReference type="GO" id="GO:0045944">
    <property type="term" value="P:positive regulation of transcription by RNA polymerase II"/>
    <property type="evidence" value="ECO:0007669"/>
    <property type="project" value="TreeGrafter"/>
</dbReference>
<feature type="compositionally biased region" description="Low complexity" evidence="5">
    <location>
        <begin position="22"/>
        <end position="44"/>
    </location>
</feature>
<proteinExistence type="predicted"/>
<reference evidence="8" key="1">
    <citation type="submission" date="2025-08" db="UniProtKB">
        <authorList>
            <consortium name="RefSeq"/>
        </authorList>
    </citation>
    <scope>IDENTIFICATION</scope>
    <source>
        <strain evidence="8">15112-1751.03</strain>
        <tissue evidence="8">Whole Adult</tissue>
    </source>
</reference>
<evidence type="ECO:0000256" key="3">
    <source>
        <dbReference type="ARBA" id="ARBA00022833"/>
    </source>
</evidence>
<dbReference type="Pfam" id="PF13639">
    <property type="entry name" value="zf-RING_2"/>
    <property type="match status" value="1"/>
</dbReference>
<dbReference type="PROSITE" id="PS50089">
    <property type="entry name" value="ZF_RING_2"/>
    <property type="match status" value="1"/>
</dbReference>
<dbReference type="RefSeq" id="XP_034112646.1">
    <property type="nucleotide sequence ID" value="XM_034256755.2"/>
</dbReference>
<evidence type="ECO:0000256" key="1">
    <source>
        <dbReference type="ARBA" id="ARBA00022723"/>
    </source>
</evidence>
<feature type="region of interest" description="Disordered" evidence="5">
    <location>
        <begin position="185"/>
        <end position="205"/>
    </location>
</feature>
<sequence>MFSFASTSNPWDTSASYRVGTNNESSEMGNMSSTHSDSSNNSESSDVHNESNTFNISRNESSSSLQLQLSLQETRDELANINNFIATAERNLNDIGLGQSSGDSSTPRVVSRQVIPNRVDYSFEDGPSVVIGRFPISDSVIDLCTPEAPRRVEGFINLEDSYEPPVRVNRRGARRSFVPADDAELIDLTPSPPKRSRSTAKDDTNTSVSEHLYKCPVCLESVRQREPCTTRCGHIFCKDCIEAAVRSTRKCPLCNKKLSIRQLLRIYL</sequence>
<feature type="region of interest" description="Disordered" evidence="5">
    <location>
        <begin position="1"/>
        <end position="59"/>
    </location>
</feature>
<dbReference type="InterPro" id="IPR001841">
    <property type="entry name" value="Znf_RING"/>
</dbReference>
<dbReference type="InterPro" id="IPR013083">
    <property type="entry name" value="Znf_RING/FYVE/PHD"/>
</dbReference>
<evidence type="ECO:0000259" key="6">
    <source>
        <dbReference type="PROSITE" id="PS50089"/>
    </source>
</evidence>
<feature type="domain" description="RING-type" evidence="6">
    <location>
        <begin position="215"/>
        <end position="255"/>
    </location>
</feature>
<dbReference type="SMART" id="SM00184">
    <property type="entry name" value="RING"/>
    <property type="match status" value="1"/>
</dbReference>
<keyword evidence="1" id="KW-0479">Metal-binding</keyword>
<dbReference type="SUPFAM" id="SSF57850">
    <property type="entry name" value="RING/U-box"/>
    <property type="match status" value="1"/>
</dbReference>
<feature type="compositionally biased region" description="Polar residues" evidence="5">
    <location>
        <begin position="1"/>
        <end position="21"/>
    </location>
</feature>
<dbReference type="PANTHER" id="PTHR23041:SF78">
    <property type="entry name" value="E3 UBIQUITIN-PROTEIN LIGASE RNF4"/>
    <property type="match status" value="1"/>
</dbReference>
<dbReference type="InterPro" id="IPR047134">
    <property type="entry name" value="RNF4"/>
</dbReference>
<evidence type="ECO:0000313" key="7">
    <source>
        <dbReference type="Proteomes" id="UP000515160"/>
    </source>
</evidence>
<evidence type="ECO:0000256" key="5">
    <source>
        <dbReference type="SAM" id="MobiDB-lite"/>
    </source>
</evidence>
<name>A0A6P8X8Y6_DROAB</name>
<dbReference type="PANTHER" id="PTHR23041">
    <property type="entry name" value="RING FINGER DOMAIN-CONTAINING"/>
    <property type="match status" value="1"/>
</dbReference>
<organism evidence="7 8">
    <name type="scientific">Drosophila albomicans</name>
    <name type="common">Fruit fly</name>
    <dbReference type="NCBI Taxonomy" id="7291"/>
    <lineage>
        <taxon>Eukaryota</taxon>
        <taxon>Metazoa</taxon>
        <taxon>Ecdysozoa</taxon>
        <taxon>Arthropoda</taxon>
        <taxon>Hexapoda</taxon>
        <taxon>Insecta</taxon>
        <taxon>Pterygota</taxon>
        <taxon>Neoptera</taxon>
        <taxon>Endopterygota</taxon>
        <taxon>Diptera</taxon>
        <taxon>Brachycera</taxon>
        <taxon>Muscomorpha</taxon>
        <taxon>Ephydroidea</taxon>
        <taxon>Drosophilidae</taxon>
        <taxon>Drosophila</taxon>
    </lineage>
</organism>
<accession>A0A6P8X8Y6</accession>
<dbReference type="GO" id="GO:0008270">
    <property type="term" value="F:zinc ion binding"/>
    <property type="evidence" value="ECO:0007669"/>
    <property type="project" value="UniProtKB-KW"/>
</dbReference>
<protein>
    <submittedName>
        <fullName evidence="8">Uncharacterized protein LOC117573521 isoform X1</fullName>
    </submittedName>
</protein>
<evidence type="ECO:0000256" key="4">
    <source>
        <dbReference type="PROSITE-ProRule" id="PRU00175"/>
    </source>
</evidence>
<dbReference type="OrthoDB" id="6105938at2759"/>
<keyword evidence="2 4" id="KW-0863">Zinc-finger</keyword>
<dbReference type="InterPro" id="IPR017907">
    <property type="entry name" value="Znf_RING_CS"/>
</dbReference>